<dbReference type="Proteomes" id="UP000199093">
    <property type="component" value="Unassembled WGS sequence"/>
</dbReference>
<keyword evidence="3" id="KW-1185">Reference proteome</keyword>
<dbReference type="InterPro" id="IPR002575">
    <property type="entry name" value="Aminoglycoside_PTrfase"/>
</dbReference>
<dbReference type="SUPFAM" id="SSF56112">
    <property type="entry name" value="Protein kinase-like (PK-like)"/>
    <property type="match status" value="1"/>
</dbReference>
<accession>A0A1G8PNV9</accession>
<dbReference type="AlphaFoldDB" id="A0A1G8PNV9"/>
<gene>
    <name evidence="2" type="ORF">SAMN04487993_101322</name>
</gene>
<dbReference type="STRING" id="555512.SAMN04487993_101322"/>
<evidence type="ECO:0000259" key="1">
    <source>
        <dbReference type="Pfam" id="PF01636"/>
    </source>
</evidence>
<evidence type="ECO:0000313" key="3">
    <source>
        <dbReference type="Proteomes" id="UP000199093"/>
    </source>
</evidence>
<protein>
    <submittedName>
        <fullName evidence="2">Phosphotransferase enzyme family protein</fullName>
    </submittedName>
</protein>
<dbReference type="RefSeq" id="WP_242656750.1">
    <property type="nucleotide sequence ID" value="NZ_FNEJ01000013.1"/>
</dbReference>
<dbReference type="Gene3D" id="3.90.1200.10">
    <property type="match status" value="1"/>
</dbReference>
<proteinExistence type="predicted"/>
<sequence>MTTHLTRAEAQALARATLADMFPGRDWGLGCLKNLDQPLRAQVFCAAHPDRHLVAKVYAPAEASRAAAQAARQAELGRALAAGPWRVPQVLGFDADRLVMVMDYAPGATLAALWPGLDPDAKAALMTRAGGWLAALHGLSRRQGKLRPARQMGWLARRLTEARDGLRPFPEMAEFAQALAQLEALVPELRGLPVPRAVTHRDLHLSNLVVSDGALWGLDVENAAEDDPARDLVALLIDAVALGGDIAPMAAALASGYDDRDTPAELRLFLQRAYALGLWCRTPAQPSQRQALKLAAARLIIRSDAPLI</sequence>
<feature type="domain" description="Aminoglycoside phosphotransferase" evidence="1">
    <location>
        <begin position="47"/>
        <end position="266"/>
    </location>
</feature>
<reference evidence="3" key="1">
    <citation type="submission" date="2016-10" db="EMBL/GenBank/DDBJ databases">
        <authorList>
            <person name="Varghese N."/>
            <person name="Submissions S."/>
        </authorList>
    </citation>
    <scope>NUCLEOTIDE SEQUENCE [LARGE SCALE GENOMIC DNA]</scope>
    <source>
        <strain evidence="3">DSM 26424</strain>
    </source>
</reference>
<organism evidence="2 3">
    <name type="scientific">Salipiger marinus</name>
    <dbReference type="NCBI Taxonomy" id="555512"/>
    <lineage>
        <taxon>Bacteria</taxon>
        <taxon>Pseudomonadati</taxon>
        <taxon>Pseudomonadota</taxon>
        <taxon>Alphaproteobacteria</taxon>
        <taxon>Rhodobacterales</taxon>
        <taxon>Roseobacteraceae</taxon>
        <taxon>Salipiger</taxon>
    </lineage>
</organism>
<name>A0A1G8PNV9_9RHOB</name>
<keyword evidence="2" id="KW-0808">Transferase</keyword>
<dbReference type="GO" id="GO:0016740">
    <property type="term" value="F:transferase activity"/>
    <property type="evidence" value="ECO:0007669"/>
    <property type="project" value="UniProtKB-KW"/>
</dbReference>
<dbReference type="PANTHER" id="PTHR21310">
    <property type="entry name" value="AMINOGLYCOSIDE PHOSPHOTRANSFERASE-RELATED-RELATED"/>
    <property type="match status" value="1"/>
</dbReference>
<dbReference type="EMBL" id="FNEJ01000013">
    <property type="protein sequence ID" value="SDI94006.1"/>
    <property type="molecule type" value="Genomic_DNA"/>
</dbReference>
<dbReference type="InterPro" id="IPR051678">
    <property type="entry name" value="AGP_Transferase"/>
</dbReference>
<dbReference type="InterPro" id="IPR011009">
    <property type="entry name" value="Kinase-like_dom_sf"/>
</dbReference>
<evidence type="ECO:0000313" key="2">
    <source>
        <dbReference type="EMBL" id="SDI94006.1"/>
    </source>
</evidence>
<dbReference type="Pfam" id="PF01636">
    <property type="entry name" value="APH"/>
    <property type="match status" value="1"/>
</dbReference>